<accession>A0A0L6V6D9</accession>
<reference evidence="1 2" key="1">
    <citation type="submission" date="2015-08" db="EMBL/GenBank/DDBJ databases">
        <title>Next Generation Sequencing and Analysis of the Genome of Puccinia sorghi L Schw, the Causal Agent of Maize Common Rust.</title>
        <authorList>
            <person name="Rochi L."/>
            <person name="Burguener G."/>
            <person name="Darino M."/>
            <person name="Turjanski A."/>
            <person name="Kreff E."/>
            <person name="Dieguez M.J."/>
            <person name="Sacco F."/>
        </authorList>
    </citation>
    <scope>NUCLEOTIDE SEQUENCE [LARGE SCALE GENOMIC DNA]</scope>
    <source>
        <strain evidence="1 2">RO10H11247</strain>
    </source>
</reference>
<dbReference type="STRING" id="27349.A0A0L6V6D9"/>
<dbReference type="AlphaFoldDB" id="A0A0L6V6D9"/>
<organism evidence="1 2">
    <name type="scientific">Puccinia sorghi</name>
    <dbReference type="NCBI Taxonomy" id="27349"/>
    <lineage>
        <taxon>Eukaryota</taxon>
        <taxon>Fungi</taxon>
        <taxon>Dikarya</taxon>
        <taxon>Basidiomycota</taxon>
        <taxon>Pucciniomycotina</taxon>
        <taxon>Pucciniomycetes</taxon>
        <taxon>Pucciniales</taxon>
        <taxon>Pucciniaceae</taxon>
        <taxon>Puccinia</taxon>
    </lineage>
</organism>
<proteinExistence type="predicted"/>
<dbReference type="Proteomes" id="UP000037035">
    <property type="component" value="Unassembled WGS sequence"/>
</dbReference>
<keyword evidence="2" id="KW-1185">Reference proteome</keyword>
<protein>
    <recommendedName>
        <fullName evidence="3">MULE transposase domain-containing protein</fullName>
    </recommendedName>
</protein>
<evidence type="ECO:0008006" key="3">
    <source>
        <dbReference type="Google" id="ProtNLM"/>
    </source>
</evidence>
<evidence type="ECO:0000313" key="2">
    <source>
        <dbReference type="Proteomes" id="UP000037035"/>
    </source>
</evidence>
<name>A0A0L6V6D9_9BASI</name>
<gene>
    <name evidence="1" type="ORF">VP01_2606g3</name>
</gene>
<evidence type="ECO:0000313" key="1">
    <source>
        <dbReference type="EMBL" id="KNZ55705.1"/>
    </source>
</evidence>
<dbReference type="VEuPathDB" id="FungiDB:VP01_2606g3"/>
<sequence length="191" mass="21687">MSTAGKVDASGEIQHFFFSSHKGSIHLDKINHHVALLDATYKKKTEASVVIPTFIHNLFKKALVHSHRAYFTMTVQKHLHIQKDGVWMSAWLEHAACQLQEADQVFFAVNLFKNIWCADQVPKVFITDRENTLHKTIKIHDSLKNCGILQRKALITQEMFLQVAGFYRITQEINSAIEVALFSAISLISGI</sequence>
<dbReference type="EMBL" id="LAVV01007509">
    <property type="protein sequence ID" value="KNZ55705.1"/>
    <property type="molecule type" value="Genomic_DNA"/>
</dbReference>
<comment type="caution">
    <text evidence="1">The sequence shown here is derived from an EMBL/GenBank/DDBJ whole genome shotgun (WGS) entry which is preliminary data.</text>
</comment>
<dbReference type="OrthoDB" id="3356549at2759"/>